<proteinExistence type="predicted"/>
<reference evidence="1" key="2">
    <citation type="journal article" date="2015" name="Data Brief">
        <title>Shoot transcriptome of the giant reed, Arundo donax.</title>
        <authorList>
            <person name="Barrero R.A."/>
            <person name="Guerrero F.D."/>
            <person name="Moolhuijzen P."/>
            <person name="Goolsby J.A."/>
            <person name="Tidwell J."/>
            <person name="Bellgard S.E."/>
            <person name="Bellgard M.I."/>
        </authorList>
    </citation>
    <scope>NUCLEOTIDE SEQUENCE</scope>
    <source>
        <tissue evidence="1">Shoot tissue taken approximately 20 cm above the soil surface</tissue>
    </source>
</reference>
<accession>A0A0A9C925</accession>
<organism evidence="1">
    <name type="scientific">Arundo donax</name>
    <name type="common">Giant reed</name>
    <name type="synonym">Donax arundinaceus</name>
    <dbReference type="NCBI Taxonomy" id="35708"/>
    <lineage>
        <taxon>Eukaryota</taxon>
        <taxon>Viridiplantae</taxon>
        <taxon>Streptophyta</taxon>
        <taxon>Embryophyta</taxon>
        <taxon>Tracheophyta</taxon>
        <taxon>Spermatophyta</taxon>
        <taxon>Magnoliopsida</taxon>
        <taxon>Liliopsida</taxon>
        <taxon>Poales</taxon>
        <taxon>Poaceae</taxon>
        <taxon>PACMAD clade</taxon>
        <taxon>Arundinoideae</taxon>
        <taxon>Arundineae</taxon>
        <taxon>Arundo</taxon>
    </lineage>
</organism>
<protein>
    <submittedName>
        <fullName evidence="1">Uncharacterized protein</fullName>
    </submittedName>
</protein>
<dbReference type="EMBL" id="GBRH01225844">
    <property type="protein sequence ID" value="JAD72051.1"/>
    <property type="molecule type" value="Transcribed_RNA"/>
</dbReference>
<evidence type="ECO:0000313" key="1">
    <source>
        <dbReference type="EMBL" id="JAD72051.1"/>
    </source>
</evidence>
<sequence length="8" mass="1034">MSFYRMSL</sequence>
<reference evidence="1" key="1">
    <citation type="submission" date="2014-09" db="EMBL/GenBank/DDBJ databases">
        <authorList>
            <person name="Magalhaes I.L.F."/>
            <person name="Oliveira U."/>
            <person name="Santos F.R."/>
            <person name="Vidigal T.H.D.A."/>
            <person name="Brescovit A.D."/>
            <person name="Santos A.J."/>
        </authorList>
    </citation>
    <scope>NUCLEOTIDE SEQUENCE</scope>
    <source>
        <tissue evidence="1">Shoot tissue taken approximately 20 cm above the soil surface</tissue>
    </source>
</reference>
<name>A0A0A9C925_ARUDO</name>